<evidence type="ECO:0000259" key="2">
    <source>
        <dbReference type="PROSITE" id="PS50943"/>
    </source>
</evidence>
<dbReference type="SUPFAM" id="SSF47413">
    <property type="entry name" value="lambda repressor-like DNA-binding domains"/>
    <property type="match status" value="1"/>
</dbReference>
<dbReference type="Proteomes" id="UP000663792">
    <property type="component" value="Unassembled WGS sequence"/>
</dbReference>
<comment type="caution">
    <text evidence="3">The sequence shown here is derived from an EMBL/GenBank/DDBJ whole genome shotgun (WGS) entry which is preliminary data.</text>
</comment>
<gene>
    <name evidence="3" type="ORF">JL106_15760</name>
</gene>
<dbReference type="GO" id="GO:0005829">
    <property type="term" value="C:cytosol"/>
    <property type="evidence" value="ECO:0007669"/>
    <property type="project" value="TreeGrafter"/>
</dbReference>
<protein>
    <submittedName>
        <fullName evidence="3">Helix-turn-helix domain-containing protein</fullName>
    </submittedName>
</protein>
<dbReference type="CDD" id="cd00093">
    <property type="entry name" value="HTH_XRE"/>
    <property type="match status" value="1"/>
</dbReference>
<evidence type="ECO:0000313" key="3">
    <source>
        <dbReference type="EMBL" id="MBM9468739.1"/>
    </source>
</evidence>
<dbReference type="AlphaFoldDB" id="A0A938YF62"/>
<dbReference type="InterPro" id="IPR001387">
    <property type="entry name" value="Cro/C1-type_HTH"/>
</dbReference>
<dbReference type="CDD" id="cd02209">
    <property type="entry name" value="cupin_XRE_C"/>
    <property type="match status" value="1"/>
</dbReference>
<dbReference type="PANTHER" id="PTHR46797:SF1">
    <property type="entry name" value="METHYLPHOSPHONATE SYNTHASE"/>
    <property type="match status" value="1"/>
</dbReference>
<evidence type="ECO:0000256" key="1">
    <source>
        <dbReference type="ARBA" id="ARBA00023125"/>
    </source>
</evidence>
<dbReference type="Pfam" id="PF07883">
    <property type="entry name" value="Cupin_2"/>
    <property type="match status" value="1"/>
</dbReference>
<dbReference type="GO" id="GO:0003700">
    <property type="term" value="F:DNA-binding transcription factor activity"/>
    <property type="evidence" value="ECO:0007669"/>
    <property type="project" value="TreeGrafter"/>
</dbReference>
<keyword evidence="4" id="KW-1185">Reference proteome</keyword>
<reference evidence="3" key="1">
    <citation type="submission" date="2021-01" db="EMBL/GenBank/DDBJ databases">
        <title>YIM 132084 draft genome.</title>
        <authorList>
            <person name="An D."/>
        </authorList>
    </citation>
    <scope>NUCLEOTIDE SEQUENCE</scope>
    <source>
        <strain evidence="3">YIM 132084</strain>
    </source>
</reference>
<dbReference type="InterPro" id="IPR010982">
    <property type="entry name" value="Lambda_DNA-bd_dom_sf"/>
</dbReference>
<feature type="domain" description="HTH cro/C1-type" evidence="2">
    <location>
        <begin position="15"/>
        <end position="69"/>
    </location>
</feature>
<dbReference type="GO" id="GO:0003677">
    <property type="term" value="F:DNA binding"/>
    <property type="evidence" value="ECO:0007669"/>
    <property type="project" value="UniProtKB-KW"/>
</dbReference>
<dbReference type="InterPro" id="IPR011051">
    <property type="entry name" value="RmlC_Cupin_sf"/>
</dbReference>
<dbReference type="Pfam" id="PF01381">
    <property type="entry name" value="HTH_3"/>
    <property type="match status" value="1"/>
</dbReference>
<accession>A0A938YF62</accession>
<dbReference type="InterPro" id="IPR050807">
    <property type="entry name" value="TransReg_Diox_bact_type"/>
</dbReference>
<dbReference type="PROSITE" id="PS50943">
    <property type="entry name" value="HTH_CROC1"/>
    <property type="match status" value="1"/>
</dbReference>
<dbReference type="Gene3D" id="2.60.120.10">
    <property type="entry name" value="Jelly Rolls"/>
    <property type="match status" value="1"/>
</dbReference>
<dbReference type="RefSeq" id="WP_205261681.1">
    <property type="nucleotide sequence ID" value="NZ_JAERWK010000020.1"/>
</dbReference>
<dbReference type="InterPro" id="IPR014710">
    <property type="entry name" value="RmlC-like_jellyroll"/>
</dbReference>
<proteinExistence type="predicted"/>
<dbReference type="SUPFAM" id="SSF51182">
    <property type="entry name" value="RmlC-like cupins"/>
    <property type="match status" value="1"/>
</dbReference>
<dbReference type="Gene3D" id="1.10.260.40">
    <property type="entry name" value="lambda repressor-like DNA-binding domains"/>
    <property type="match status" value="1"/>
</dbReference>
<sequence length="189" mass="20440">MQQDADLDRLVRQRIRALRTARGWSLDALAERTHLSPSNLSRLETGGRRIALDQLVPIARALDTTVDHLLESGDDEDVVIRPTHDAARGTTSWTLAHDRAPNGLTVAKIRLTEPAPALDRAGVHPGRDWFTVLSGVAELRLGDRLLLVPTGSAAEFSTMTPHALGAHGGTPAEVLVILSQDGRSAHLPR</sequence>
<keyword evidence="1" id="KW-0238">DNA-binding</keyword>
<dbReference type="SMART" id="SM00530">
    <property type="entry name" value="HTH_XRE"/>
    <property type="match status" value="1"/>
</dbReference>
<dbReference type="PANTHER" id="PTHR46797">
    <property type="entry name" value="HTH-TYPE TRANSCRIPTIONAL REGULATOR"/>
    <property type="match status" value="1"/>
</dbReference>
<dbReference type="InterPro" id="IPR013096">
    <property type="entry name" value="Cupin_2"/>
</dbReference>
<dbReference type="EMBL" id="JAERWK010000020">
    <property type="protein sequence ID" value="MBM9468739.1"/>
    <property type="molecule type" value="Genomic_DNA"/>
</dbReference>
<name>A0A938YF62_9ACTN</name>
<organism evidence="3 4">
    <name type="scientific">Nakamurella leprariae</name>
    <dbReference type="NCBI Taxonomy" id="2803911"/>
    <lineage>
        <taxon>Bacteria</taxon>
        <taxon>Bacillati</taxon>
        <taxon>Actinomycetota</taxon>
        <taxon>Actinomycetes</taxon>
        <taxon>Nakamurellales</taxon>
        <taxon>Nakamurellaceae</taxon>
        <taxon>Nakamurella</taxon>
    </lineage>
</organism>
<evidence type="ECO:0000313" key="4">
    <source>
        <dbReference type="Proteomes" id="UP000663792"/>
    </source>
</evidence>